<dbReference type="EMBL" id="KZ663220">
    <property type="protein sequence ID" value="PPS14836.1"/>
    <property type="molecule type" value="Genomic_DNA"/>
</dbReference>
<evidence type="ECO:0008006" key="4">
    <source>
        <dbReference type="Google" id="ProtNLM"/>
    </source>
</evidence>
<evidence type="ECO:0000256" key="1">
    <source>
        <dbReference type="ARBA" id="ARBA00022790"/>
    </source>
</evidence>
<dbReference type="AlphaFoldDB" id="A0A2P5YGY7"/>
<name>A0A2P5YGY7_GOSBA</name>
<gene>
    <name evidence="2" type="ORF">GOBAR_AA05741</name>
</gene>
<dbReference type="Proteomes" id="UP000239757">
    <property type="component" value="Unassembled WGS sequence"/>
</dbReference>
<accession>A0A2P5YGY7</accession>
<proteinExistence type="predicted"/>
<reference evidence="2 3" key="1">
    <citation type="submission" date="2015-01" db="EMBL/GenBank/DDBJ databases">
        <title>Genome of allotetraploid Gossypium barbadense reveals genomic plasticity and fiber elongation in cotton evolution.</title>
        <authorList>
            <person name="Chen X."/>
            <person name="Liu X."/>
            <person name="Zhao B."/>
            <person name="Zheng H."/>
            <person name="Hu Y."/>
            <person name="Lu G."/>
            <person name="Yang C."/>
            <person name="Chen J."/>
            <person name="Shan C."/>
            <person name="Zhang L."/>
            <person name="Zhou Y."/>
            <person name="Wang L."/>
            <person name="Guo W."/>
            <person name="Bai Y."/>
            <person name="Ruan J."/>
            <person name="Shangguan X."/>
            <person name="Mao Y."/>
            <person name="Jiang J."/>
            <person name="Zhu Y."/>
            <person name="Lei J."/>
            <person name="Kang H."/>
            <person name="Chen S."/>
            <person name="He X."/>
            <person name="Wang R."/>
            <person name="Wang Y."/>
            <person name="Chen J."/>
            <person name="Wang L."/>
            <person name="Yu S."/>
            <person name="Wang B."/>
            <person name="Wei J."/>
            <person name="Song S."/>
            <person name="Lu X."/>
            <person name="Gao Z."/>
            <person name="Gu W."/>
            <person name="Deng X."/>
            <person name="Ma D."/>
            <person name="Wang S."/>
            <person name="Liang W."/>
            <person name="Fang L."/>
            <person name="Cai C."/>
            <person name="Zhu X."/>
            <person name="Zhou B."/>
            <person name="Zhang Y."/>
            <person name="Chen Z."/>
            <person name="Xu S."/>
            <person name="Zhu R."/>
            <person name="Wang S."/>
            <person name="Zhang T."/>
            <person name="Zhao G."/>
        </authorList>
    </citation>
    <scope>NUCLEOTIDE SEQUENCE [LARGE SCALE GENOMIC DNA]</scope>
    <source>
        <strain evidence="3">cv. Xinhai21</strain>
        <tissue evidence="2">Leaf</tissue>
    </source>
</reference>
<organism evidence="2 3">
    <name type="scientific">Gossypium barbadense</name>
    <name type="common">Sea Island cotton</name>
    <name type="synonym">Hibiscus barbadensis</name>
    <dbReference type="NCBI Taxonomy" id="3634"/>
    <lineage>
        <taxon>Eukaryota</taxon>
        <taxon>Viridiplantae</taxon>
        <taxon>Streptophyta</taxon>
        <taxon>Embryophyta</taxon>
        <taxon>Tracheophyta</taxon>
        <taxon>Spermatophyta</taxon>
        <taxon>Magnoliopsida</taxon>
        <taxon>eudicotyledons</taxon>
        <taxon>Gunneridae</taxon>
        <taxon>Pentapetalae</taxon>
        <taxon>rosids</taxon>
        <taxon>malvids</taxon>
        <taxon>Malvales</taxon>
        <taxon>Malvaceae</taxon>
        <taxon>Malvoideae</taxon>
        <taxon>Gossypium</taxon>
    </lineage>
</organism>
<evidence type="ECO:0000313" key="3">
    <source>
        <dbReference type="Proteomes" id="UP000239757"/>
    </source>
</evidence>
<keyword evidence="1" id="KW-0736">Signalosome</keyword>
<dbReference type="InterPro" id="IPR045237">
    <property type="entry name" value="COPS7/eIF3m"/>
</dbReference>
<dbReference type="GO" id="GO:0008180">
    <property type="term" value="C:COP9 signalosome"/>
    <property type="evidence" value="ECO:0007669"/>
    <property type="project" value="UniProtKB-KW"/>
</dbReference>
<evidence type="ECO:0000313" key="2">
    <source>
        <dbReference type="EMBL" id="PPS14836.1"/>
    </source>
</evidence>
<dbReference type="PANTHER" id="PTHR15350:SF5">
    <property type="entry name" value="COP9 SIGNALOSOME COMPLEX SUBUNIT 7"/>
    <property type="match status" value="1"/>
</dbReference>
<dbReference type="PANTHER" id="PTHR15350">
    <property type="entry name" value="COP9 SIGNALOSOME COMPLEX SUBUNIT 7/DENDRITIC CELL PROTEIN GA17"/>
    <property type="match status" value="1"/>
</dbReference>
<dbReference type="OrthoDB" id="971008at2759"/>
<sequence length="266" mass="30185">MEIEEKQAEVIDHFVKQVSAQKGSALGSVFVEATSHPSLFAFSEILAVPTVAELEGTDNSVHLEMLRLFAHGTWSDYKRNSGKFPQLVPDQVLKLKQLTVLTLAETKKVLSYDQLMRELDVTNVRELEDFLINDCMYAVQFAAGRDLRPGQLGSMIQTLSNCFWLCSLELASSTRLATSDNLLVTIQDKIKWADTMSELDKKHRKELEDRVMEVKKAVSVKEKASDVLKKEHATYWTAFRRPTRFLFTIVPVTNDSAFQAVIVLLW</sequence>
<protein>
    <recommendedName>
        <fullName evidence="4">PCI domain-containing protein</fullName>
    </recommendedName>
</protein>